<dbReference type="EMBL" id="JBDODL010000816">
    <property type="protein sequence ID" value="MES1920706.1"/>
    <property type="molecule type" value="Genomic_DNA"/>
</dbReference>
<evidence type="ECO:0000313" key="1">
    <source>
        <dbReference type="EMBL" id="MES1920706.1"/>
    </source>
</evidence>
<gene>
    <name evidence="1" type="ORF">MHBO_002349</name>
</gene>
<reference evidence="1 2" key="1">
    <citation type="journal article" date="2024" name="BMC Biol.">
        <title>Comparative genomics of Ascetosporea gives new insight into the evolutionary basis for animal parasitism in Rhizaria.</title>
        <authorList>
            <person name="Hiltunen Thoren M."/>
            <person name="Onut-Brannstrom I."/>
            <person name="Alfjorden A."/>
            <person name="Peckova H."/>
            <person name="Swords F."/>
            <person name="Hooper C."/>
            <person name="Holzer A.S."/>
            <person name="Bass D."/>
            <person name="Burki F."/>
        </authorList>
    </citation>
    <scope>NUCLEOTIDE SEQUENCE [LARGE SCALE GENOMIC DNA]</scope>
    <source>
        <strain evidence="1">20-A016</strain>
    </source>
</reference>
<organism evidence="1 2">
    <name type="scientific">Bonamia ostreae</name>
    <dbReference type="NCBI Taxonomy" id="126728"/>
    <lineage>
        <taxon>Eukaryota</taxon>
        <taxon>Sar</taxon>
        <taxon>Rhizaria</taxon>
        <taxon>Endomyxa</taxon>
        <taxon>Ascetosporea</taxon>
        <taxon>Haplosporida</taxon>
        <taxon>Bonamia</taxon>
    </lineage>
</organism>
<accession>A0ABV2AM14</accession>
<name>A0ABV2AM14_9EUKA</name>
<comment type="caution">
    <text evidence="1">The sequence shown here is derived from an EMBL/GenBank/DDBJ whole genome shotgun (WGS) entry which is preliminary data.</text>
</comment>
<evidence type="ECO:0000313" key="2">
    <source>
        <dbReference type="Proteomes" id="UP001439008"/>
    </source>
</evidence>
<proteinExistence type="predicted"/>
<keyword evidence="2" id="KW-1185">Reference proteome</keyword>
<sequence>MAIVKDVRVNEFFFDLRKKEQSPKDFALTTTDFLFKIVNFSKALTVADQIAEIKSISSSVVLIKRNGSPSKLKNLLLETFSCEDLT</sequence>
<protein>
    <submittedName>
        <fullName evidence="1">Uncharacterized protein</fullName>
    </submittedName>
</protein>
<dbReference type="Proteomes" id="UP001439008">
    <property type="component" value="Unassembled WGS sequence"/>
</dbReference>